<keyword evidence="4" id="KW-1185">Reference proteome</keyword>
<dbReference type="AlphaFoldDB" id="A0A843WF43"/>
<evidence type="ECO:0000313" key="4">
    <source>
        <dbReference type="Proteomes" id="UP000652761"/>
    </source>
</evidence>
<reference evidence="3" key="1">
    <citation type="submission" date="2017-07" db="EMBL/GenBank/DDBJ databases">
        <title>Taro Niue Genome Assembly and Annotation.</title>
        <authorList>
            <person name="Atibalentja N."/>
            <person name="Keating K."/>
            <person name="Fields C.J."/>
        </authorList>
    </citation>
    <scope>NUCLEOTIDE SEQUENCE</scope>
    <source>
        <strain evidence="3">Niue_2</strain>
        <tissue evidence="3">Leaf</tissue>
    </source>
</reference>
<dbReference type="Proteomes" id="UP000652761">
    <property type="component" value="Unassembled WGS sequence"/>
</dbReference>
<feature type="region of interest" description="Disordered" evidence="1">
    <location>
        <begin position="71"/>
        <end position="113"/>
    </location>
</feature>
<proteinExistence type="predicted"/>
<protein>
    <submittedName>
        <fullName evidence="3">Uncharacterized protein</fullName>
    </submittedName>
</protein>
<gene>
    <name evidence="3" type="ORF">Taro_036040</name>
</gene>
<evidence type="ECO:0000256" key="2">
    <source>
        <dbReference type="SAM" id="Phobius"/>
    </source>
</evidence>
<name>A0A843WF43_COLES</name>
<keyword evidence="2" id="KW-0812">Transmembrane</keyword>
<feature type="compositionally biased region" description="Acidic residues" evidence="1">
    <location>
        <begin position="72"/>
        <end position="91"/>
    </location>
</feature>
<dbReference type="EMBL" id="NMUH01003002">
    <property type="protein sequence ID" value="MQM03265.1"/>
    <property type="molecule type" value="Genomic_DNA"/>
</dbReference>
<keyword evidence="2" id="KW-1133">Transmembrane helix</keyword>
<keyword evidence="2" id="KW-0472">Membrane</keyword>
<accession>A0A843WF43</accession>
<sequence>MEFSLLSITTTLLIGAGCFAIGYLLAGAGLHHHDRQDAAATTRSCSRLLSWARSAVKGEAKSDGMAICLLSGEEDEGEDDDDDDEKEEAEGEEARQQQRRQRRDRPKQQQQPMVSPFLEIETLAEILEDFKMVCLYCILKVNILCSAVDNHCVSCKKRFEDGKGEDCCPM</sequence>
<evidence type="ECO:0000313" key="3">
    <source>
        <dbReference type="EMBL" id="MQM03265.1"/>
    </source>
</evidence>
<organism evidence="3 4">
    <name type="scientific">Colocasia esculenta</name>
    <name type="common">Wild taro</name>
    <name type="synonym">Arum esculentum</name>
    <dbReference type="NCBI Taxonomy" id="4460"/>
    <lineage>
        <taxon>Eukaryota</taxon>
        <taxon>Viridiplantae</taxon>
        <taxon>Streptophyta</taxon>
        <taxon>Embryophyta</taxon>
        <taxon>Tracheophyta</taxon>
        <taxon>Spermatophyta</taxon>
        <taxon>Magnoliopsida</taxon>
        <taxon>Liliopsida</taxon>
        <taxon>Araceae</taxon>
        <taxon>Aroideae</taxon>
        <taxon>Colocasieae</taxon>
        <taxon>Colocasia</taxon>
    </lineage>
</organism>
<evidence type="ECO:0000256" key="1">
    <source>
        <dbReference type="SAM" id="MobiDB-lite"/>
    </source>
</evidence>
<feature type="transmembrane region" description="Helical" evidence="2">
    <location>
        <begin position="6"/>
        <end position="26"/>
    </location>
</feature>
<comment type="caution">
    <text evidence="3">The sequence shown here is derived from an EMBL/GenBank/DDBJ whole genome shotgun (WGS) entry which is preliminary data.</text>
</comment>